<organism evidence="2 3">
    <name type="scientific">Actinocorallia longicatena</name>
    <dbReference type="NCBI Taxonomy" id="111803"/>
    <lineage>
        <taxon>Bacteria</taxon>
        <taxon>Bacillati</taxon>
        <taxon>Actinomycetota</taxon>
        <taxon>Actinomycetes</taxon>
        <taxon>Streptosporangiales</taxon>
        <taxon>Thermomonosporaceae</taxon>
        <taxon>Actinocorallia</taxon>
    </lineage>
</organism>
<accession>A0ABP6QHW6</accession>
<evidence type="ECO:0000256" key="1">
    <source>
        <dbReference type="SAM" id="MobiDB-lite"/>
    </source>
</evidence>
<evidence type="ECO:0000313" key="2">
    <source>
        <dbReference type="EMBL" id="GAA3223250.1"/>
    </source>
</evidence>
<proteinExistence type="predicted"/>
<sequence length="54" mass="5628">MRVAVSILGTEVLAFEVSLGGTQAEPAEVEYGVPFGFSGSGGGHIERSDQDEED</sequence>
<protein>
    <submittedName>
        <fullName evidence="2">Uncharacterized protein</fullName>
    </submittedName>
</protein>
<gene>
    <name evidence="2" type="ORF">GCM10010468_49640</name>
</gene>
<feature type="region of interest" description="Disordered" evidence="1">
    <location>
        <begin position="35"/>
        <end position="54"/>
    </location>
</feature>
<keyword evidence="3" id="KW-1185">Reference proteome</keyword>
<name>A0ABP6QHW6_9ACTN</name>
<dbReference type="RefSeq" id="WP_344832533.1">
    <property type="nucleotide sequence ID" value="NZ_BAAAUV010000013.1"/>
</dbReference>
<reference evidence="3" key="1">
    <citation type="journal article" date="2019" name="Int. J. Syst. Evol. Microbiol.">
        <title>The Global Catalogue of Microorganisms (GCM) 10K type strain sequencing project: providing services to taxonomists for standard genome sequencing and annotation.</title>
        <authorList>
            <consortium name="The Broad Institute Genomics Platform"/>
            <consortium name="The Broad Institute Genome Sequencing Center for Infectious Disease"/>
            <person name="Wu L."/>
            <person name="Ma J."/>
        </authorList>
    </citation>
    <scope>NUCLEOTIDE SEQUENCE [LARGE SCALE GENOMIC DNA]</scope>
    <source>
        <strain evidence="3">JCM 9377</strain>
    </source>
</reference>
<dbReference type="Proteomes" id="UP001501237">
    <property type="component" value="Unassembled WGS sequence"/>
</dbReference>
<comment type="caution">
    <text evidence="2">The sequence shown here is derived from an EMBL/GenBank/DDBJ whole genome shotgun (WGS) entry which is preliminary data.</text>
</comment>
<dbReference type="EMBL" id="BAAAUV010000013">
    <property type="protein sequence ID" value="GAA3223250.1"/>
    <property type="molecule type" value="Genomic_DNA"/>
</dbReference>
<evidence type="ECO:0000313" key="3">
    <source>
        <dbReference type="Proteomes" id="UP001501237"/>
    </source>
</evidence>